<organism evidence="2 3">
    <name type="scientific">Pseudodesulfovibrio indicus</name>
    <dbReference type="NCBI Taxonomy" id="1716143"/>
    <lineage>
        <taxon>Bacteria</taxon>
        <taxon>Pseudomonadati</taxon>
        <taxon>Thermodesulfobacteriota</taxon>
        <taxon>Desulfovibrionia</taxon>
        <taxon>Desulfovibrionales</taxon>
        <taxon>Desulfovibrionaceae</taxon>
    </lineage>
</organism>
<protein>
    <recommendedName>
        <fullName evidence="4">Intracellular septation protein A</fullName>
    </recommendedName>
</protein>
<evidence type="ECO:0008006" key="4">
    <source>
        <dbReference type="Google" id="ProtNLM"/>
    </source>
</evidence>
<accession>A0ABN4LYY4</accession>
<sequence>MFMRGLLKLTIGFLPWIAFAILAGPSLLSLEIAMGACLTLSLIIGFKQLKKGFILTWGTVIFFAFGLFMVVGENNMWFVTHLSVLVPATLAAIAWVSLLVGKPFVLQYAKEDTDPAIWDKPGFIAVCRHLTIVWGSLFIFSTLVALAKYLRLGGPGWLYTVLSTGPTLFGVAYTEWYKKRKQAEGRKLALQNS</sequence>
<feature type="transmembrane region" description="Helical" evidence="1">
    <location>
        <begin position="130"/>
        <end position="150"/>
    </location>
</feature>
<feature type="transmembrane region" description="Helical" evidence="1">
    <location>
        <begin position="30"/>
        <end position="46"/>
    </location>
</feature>
<keyword evidence="1" id="KW-1133">Transmembrane helix</keyword>
<evidence type="ECO:0000256" key="1">
    <source>
        <dbReference type="SAM" id="Phobius"/>
    </source>
</evidence>
<keyword evidence="3" id="KW-1185">Reference proteome</keyword>
<feature type="transmembrane region" description="Helical" evidence="1">
    <location>
        <begin position="156"/>
        <end position="177"/>
    </location>
</feature>
<feature type="transmembrane region" description="Helical" evidence="1">
    <location>
        <begin position="78"/>
        <end position="100"/>
    </location>
</feature>
<dbReference type="Proteomes" id="UP000055611">
    <property type="component" value="Chromosome"/>
</dbReference>
<proteinExistence type="predicted"/>
<name>A0ABN4LYY4_9BACT</name>
<keyword evidence="1" id="KW-0812">Transmembrane</keyword>
<keyword evidence="1" id="KW-0472">Membrane</keyword>
<evidence type="ECO:0000313" key="3">
    <source>
        <dbReference type="Proteomes" id="UP000055611"/>
    </source>
</evidence>
<reference evidence="2 3" key="1">
    <citation type="journal article" date="2016" name="Front. Microbiol.">
        <title>Genome Sequence of the Piezophilic, Mesophilic Sulfate-Reducing Bacterium Desulfovibrio indicus J2T.</title>
        <authorList>
            <person name="Cao J."/>
            <person name="Maignien L."/>
            <person name="Shao Z."/>
            <person name="Alain K."/>
            <person name="Jebbar M."/>
        </authorList>
    </citation>
    <scope>NUCLEOTIDE SEQUENCE [LARGE SCALE GENOMIC DNA]</scope>
    <source>
        <strain evidence="2 3">J2</strain>
    </source>
</reference>
<gene>
    <name evidence="2" type="ORF">AWY79_11355</name>
</gene>
<evidence type="ECO:0000313" key="2">
    <source>
        <dbReference type="EMBL" id="AMK11669.1"/>
    </source>
</evidence>
<dbReference type="EMBL" id="CP014206">
    <property type="protein sequence ID" value="AMK11669.1"/>
    <property type="molecule type" value="Genomic_DNA"/>
</dbReference>
<feature type="transmembrane region" description="Helical" evidence="1">
    <location>
        <begin position="53"/>
        <end position="72"/>
    </location>
</feature>